<reference evidence="2" key="1">
    <citation type="journal article" date="2014" name="Int. J. Syst. Evol. Microbiol.">
        <title>Complete genome of a new Firmicutes species belonging to the dominant human colonic microbiota ('Ruminococcus bicirculans') reveals two chromosomes and a selective capacity to utilize plant glucans.</title>
        <authorList>
            <consortium name="NISC Comparative Sequencing Program"/>
            <person name="Wegmann U."/>
            <person name="Louis P."/>
            <person name="Goesmann A."/>
            <person name="Henrissat B."/>
            <person name="Duncan S.H."/>
            <person name="Flint H.J."/>
        </authorList>
    </citation>
    <scope>NUCLEOTIDE SEQUENCE</scope>
    <source>
        <strain evidence="2">NBRC 109915</strain>
    </source>
</reference>
<dbReference type="RefSeq" id="WP_284371175.1">
    <property type="nucleotide sequence ID" value="NZ_BSNL01000001.1"/>
</dbReference>
<evidence type="ECO:0000259" key="1">
    <source>
        <dbReference type="Pfam" id="PF12728"/>
    </source>
</evidence>
<keyword evidence="3" id="KW-1185">Reference proteome</keyword>
<sequence length="79" mass="8597">MSDQSFTLVPTDWLKRVENSLGDLHSRLDGATVIPAPEWLTISDAAARLGVDRSTVHRRIASGTLEAKGDGKLRRVKVG</sequence>
<dbReference type="InterPro" id="IPR010093">
    <property type="entry name" value="SinI_DNA-bd"/>
</dbReference>
<proteinExistence type="predicted"/>
<evidence type="ECO:0000313" key="3">
    <source>
        <dbReference type="Proteomes" id="UP001161388"/>
    </source>
</evidence>
<dbReference type="Pfam" id="PF12728">
    <property type="entry name" value="HTH_17"/>
    <property type="match status" value="1"/>
</dbReference>
<dbReference type="InterPro" id="IPR041657">
    <property type="entry name" value="HTH_17"/>
</dbReference>
<gene>
    <name evidence="2" type="ORF">GCM10007927_10220</name>
</gene>
<dbReference type="EMBL" id="BSNL01000001">
    <property type="protein sequence ID" value="GLQ26219.1"/>
    <property type="molecule type" value="Genomic_DNA"/>
</dbReference>
<organism evidence="2 3">
    <name type="scientific">Sulfitobacter pacificus</name>
    <dbReference type="NCBI Taxonomy" id="1499314"/>
    <lineage>
        <taxon>Bacteria</taxon>
        <taxon>Pseudomonadati</taxon>
        <taxon>Pseudomonadota</taxon>
        <taxon>Alphaproteobacteria</taxon>
        <taxon>Rhodobacterales</taxon>
        <taxon>Roseobacteraceae</taxon>
        <taxon>Sulfitobacter</taxon>
    </lineage>
</organism>
<dbReference type="Proteomes" id="UP001161388">
    <property type="component" value="Unassembled WGS sequence"/>
</dbReference>
<feature type="domain" description="Helix-turn-helix" evidence="1">
    <location>
        <begin position="39"/>
        <end position="77"/>
    </location>
</feature>
<reference evidence="2" key="2">
    <citation type="submission" date="2023-01" db="EMBL/GenBank/DDBJ databases">
        <title>Draft genome sequence of Sulfitobacter pacificus strain NBRC 109915.</title>
        <authorList>
            <person name="Sun Q."/>
            <person name="Mori K."/>
        </authorList>
    </citation>
    <scope>NUCLEOTIDE SEQUENCE</scope>
    <source>
        <strain evidence="2">NBRC 109915</strain>
    </source>
</reference>
<comment type="caution">
    <text evidence="2">The sequence shown here is derived from an EMBL/GenBank/DDBJ whole genome shotgun (WGS) entry which is preliminary data.</text>
</comment>
<dbReference type="NCBIfam" id="TIGR01764">
    <property type="entry name" value="excise"/>
    <property type="match status" value="1"/>
</dbReference>
<protein>
    <recommendedName>
        <fullName evidence="1">Helix-turn-helix domain-containing protein</fullName>
    </recommendedName>
</protein>
<accession>A0ABQ5VGJ7</accession>
<name>A0ABQ5VGJ7_9RHOB</name>
<evidence type="ECO:0000313" key="2">
    <source>
        <dbReference type="EMBL" id="GLQ26219.1"/>
    </source>
</evidence>